<evidence type="ECO:0000256" key="7">
    <source>
        <dbReference type="ARBA" id="ARBA00023136"/>
    </source>
</evidence>
<sequence length="212" mass="24050">MCRELDHRSLGYRFLKRFFDVAFSLCAIIVGFIPGLLLSVAIAIDTKGSPIYSQVRVGKWGKPFRIYKFRTMVADSDNVEKYFTPEQLEVWKRERKVDGDPRITKLGSVLRATSFDETVQFVNVLLGQISIIGPRVITFSELEHFGKDKDLLLSVPPGITGLWQIGDRNAATFENGTRQAIELDYAQRASLRTDIAVFFGTFSAMFVRRTGR</sequence>
<organism evidence="10 11">
    <name type="scientific">Eggerthella lenta</name>
    <name type="common">Eubacterium lentum</name>
    <dbReference type="NCBI Taxonomy" id="84112"/>
    <lineage>
        <taxon>Bacteria</taxon>
        <taxon>Bacillati</taxon>
        <taxon>Actinomycetota</taxon>
        <taxon>Coriobacteriia</taxon>
        <taxon>Eggerthellales</taxon>
        <taxon>Eggerthellaceae</taxon>
        <taxon>Eggerthella</taxon>
    </lineage>
</organism>
<feature type="domain" description="Bacterial sugar transferase" evidence="9">
    <location>
        <begin position="16"/>
        <end position="206"/>
    </location>
</feature>
<keyword evidence="4 10" id="KW-0808">Transferase</keyword>
<keyword evidence="3" id="KW-1003">Cell membrane</keyword>
<proteinExistence type="inferred from homology"/>
<evidence type="ECO:0000256" key="5">
    <source>
        <dbReference type="ARBA" id="ARBA00022692"/>
    </source>
</evidence>
<dbReference type="GO" id="GO:0005886">
    <property type="term" value="C:plasma membrane"/>
    <property type="evidence" value="ECO:0007669"/>
    <property type="project" value="UniProtKB-SubCell"/>
</dbReference>
<keyword evidence="6 8" id="KW-1133">Transmembrane helix</keyword>
<comment type="similarity">
    <text evidence="2">Belongs to the bacterial sugar transferase family.</text>
</comment>
<dbReference type="PANTHER" id="PTHR30576">
    <property type="entry name" value="COLANIC BIOSYNTHESIS UDP-GLUCOSE LIPID CARRIER TRANSFERASE"/>
    <property type="match status" value="1"/>
</dbReference>
<dbReference type="InterPro" id="IPR003362">
    <property type="entry name" value="Bact_transf"/>
</dbReference>
<comment type="subcellular location">
    <subcellularLocation>
        <location evidence="1">Cell membrane</location>
    </subcellularLocation>
</comment>
<comment type="caution">
    <text evidence="10">The sequence shown here is derived from an EMBL/GenBank/DDBJ whole genome shotgun (WGS) entry which is preliminary data.</text>
</comment>
<evidence type="ECO:0000256" key="3">
    <source>
        <dbReference type="ARBA" id="ARBA00022475"/>
    </source>
</evidence>
<dbReference type="GO" id="GO:0016780">
    <property type="term" value="F:phosphotransferase activity, for other substituted phosphate groups"/>
    <property type="evidence" value="ECO:0007669"/>
    <property type="project" value="TreeGrafter"/>
</dbReference>
<dbReference type="PANTHER" id="PTHR30576:SF4">
    <property type="entry name" value="UNDECAPRENYL-PHOSPHATE GALACTOSE PHOSPHOTRANSFERASE"/>
    <property type="match status" value="1"/>
</dbReference>
<evidence type="ECO:0000256" key="1">
    <source>
        <dbReference type="ARBA" id="ARBA00004236"/>
    </source>
</evidence>
<gene>
    <name evidence="10" type="ORF">C1875_13785</name>
</gene>
<evidence type="ECO:0000259" key="9">
    <source>
        <dbReference type="Pfam" id="PF02397"/>
    </source>
</evidence>
<evidence type="ECO:0000313" key="11">
    <source>
        <dbReference type="Proteomes" id="UP000253970"/>
    </source>
</evidence>
<protein>
    <submittedName>
        <fullName evidence="10">Sugar transferase</fullName>
    </submittedName>
</protein>
<keyword evidence="7 8" id="KW-0472">Membrane</keyword>
<evidence type="ECO:0000256" key="2">
    <source>
        <dbReference type="ARBA" id="ARBA00006464"/>
    </source>
</evidence>
<name>A0A369M6Z7_EGGLN</name>
<evidence type="ECO:0000256" key="8">
    <source>
        <dbReference type="SAM" id="Phobius"/>
    </source>
</evidence>
<accession>A0A369M6Z7</accession>
<evidence type="ECO:0000256" key="6">
    <source>
        <dbReference type="ARBA" id="ARBA00022989"/>
    </source>
</evidence>
<dbReference type="EMBL" id="PPTU01000033">
    <property type="protein sequence ID" value="RDB66697.1"/>
    <property type="molecule type" value="Genomic_DNA"/>
</dbReference>
<dbReference type="Pfam" id="PF02397">
    <property type="entry name" value="Bac_transf"/>
    <property type="match status" value="1"/>
</dbReference>
<reference evidence="10 11" key="1">
    <citation type="journal article" date="2018" name="Elife">
        <title>Discovery and characterization of a prevalent human gut bacterial enzyme sufficient for the inactivation of a family of plant toxins.</title>
        <authorList>
            <person name="Koppel N."/>
            <person name="Bisanz J.E."/>
            <person name="Pandelia M.E."/>
            <person name="Turnbaugh P.J."/>
            <person name="Balskus E.P."/>
        </authorList>
    </citation>
    <scope>NUCLEOTIDE SEQUENCE [LARGE SCALE GENOMIC DNA]</scope>
    <source>
        <strain evidence="10 11">W1 BHI 6</strain>
    </source>
</reference>
<evidence type="ECO:0000256" key="4">
    <source>
        <dbReference type="ARBA" id="ARBA00022679"/>
    </source>
</evidence>
<dbReference type="Proteomes" id="UP000253970">
    <property type="component" value="Unassembled WGS sequence"/>
</dbReference>
<evidence type="ECO:0000313" key="10">
    <source>
        <dbReference type="EMBL" id="RDB66697.1"/>
    </source>
</evidence>
<feature type="transmembrane region" description="Helical" evidence="8">
    <location>
        <begin position="21"/>
        <end position="44"/>
    </location>
</feature>
<keyword evidence="5 8" id="KW-0812">Transmembrane</keyword>
<dbReference type="AlphaFoldDB" id="A0A369M6Z7"/>